<dbReference type="Proteomes" id="UP000183859">
    <property type="component" value="Chromosome"/>
</dbReference>
<keyword evidence="14" id="KW-1185">Reference proteome</keyword>
<dbReference type="FunFam" id="3.40.50.2000:FF:000032">
    <property type="entry name" value="3-deoxy-D-manno-octulosonic acid transferase"/>
    <property type="match status" value="1"/>
</dbReference>
<evidence type="ECO:0000256" key="1">
    <source>
        <dbReference type="ARBA" id="ARBA00003394"/>
    </source>
</evidence>
<dbReference type="EC" id="2.4.99.12" evidence="4 11"/>
<dbReference type="RefSeq" id="WP_072504126.1">
    <property type="nucleotide sequence ID" value="NZ_CP016364.1"/>
</dbReference>
<dbReference type="Pfam" id="PF04413">
    <property type="entry name" value="Glycos_transf_N"/>
    <property type="match status" value="1"/>
</dbReference>
<keyword evidence="11" id="KW-0472">Membrane</keyword>
<comment type="similarity">
    <text evidence="3">Belongs to the glycosyltransferase group 1 family. Glycosyltransferase 30 subfamily.</text>
</comment>
<dbReference type="Gene3D" id="3.40.50.11720">
    <property type="entry name" value="3-Deoxy-D-manno-octulosonic-acid transferase, N-terminal domain"/>
    <property type="match status" value="1"/>
</dbReference>
<keyword evidence="13" id="KW-0328">Glycosyltransferase</keyword>
<dbReference type="PANTHER" id="PTHR42755:SF1">
    <property type="entry name" value="3-DEOXY-D-MANNO-OCTULOSONIC ACID TRANSFERASE, MITOCHONDRIAL-RELATED"/>
    <property type="match status" value="1"/>
</dbReference>
<dbReference type="GO" id="GO:0009245">
    <property type="term" value="P:lipid A biosynthetic process"/>
    <property type="evidence" value="ECO:0007669"/>
    <property type="project" value="TreeGrafter"/>
</dbReference>
<dbReference type="EMBL" id="CP016364">
    <property type="protein sequence ID" value="APG46417.1"/>
    <property type="molecule type" value="Genomic_DNA"/>
</dbReference>
<evidence type="ECO:0000313" key="13">
    <source>
        <dbReference type="EMBL" id="APG46417.1"/>
    </source>
</evidence>
<dbReference type="AlphaFoldDB" id="A0A1L3I2Z4"/>
<organism evidence="13 14">
    <name type="scientific">Phaeobacter porticola</name>
    <dbReference type="NCBI Taxonomy" id="1844006"/>
    <lineage>
        <taxon>Bacteria</taxon>
        <taxon>Pseudomonadati</taxon>
        <taxon>Pseudomonadota</taxon>
        <taxon>Alphaproteobacteria</taxon>
        <taxon>Rhodobacterales</taxon>
        <taxon>Roseobacteraceae</taxon>
        <taxon>Phaeobacter</taxon>
    </lineage>
</organism>
<gene>
    <name evidence="13" type="ORF">PhaeoP97_00990</name>
</gene>
<dbReference type="GO" id="GO:0009244">
    <property type="term" value="P:lipopolysaccharide core region biosynthetic process"/>
    <property type="evidence" value="ECO:0007669"/>
    <property type="project" value="UniProtKB-UniRule"/>
</dbReference>
<evidence type="ECO:0000256" key="3">
    <source>
        <dbReference type="ARBA" id="ARBA00006380"/>
    </source>
</evidence>
<dbReference type="Gene3D" id="3.40.50.2000">
    <property type="entry name" value="Glycogen Phosphorylase B"/>
    <property type="match status" value="1"/>
</dbReference>
<dbReference type="KEGG" id="php:PhaeoP97_00990"/>
<evidence type="ECO:0000256" key="10">
    <source>
        <dbReference type="PIRSR" id="PIRSR639901-2"/>
    </source>
</evidence>
<dbReference type="GO" id="GO:0043842">
    <property type="term" value="F:Kdo transferase activity"/>
    <property type="evidence" value="ECO:0007669"/>
    <property type="project" value="UniProtKB-EC"/>
</dbReference>
<sequence length="447" mass="47479">MTSLKSSAPPLLFHLYRGVTALLAPFAFRKVAGKLAAHGVTPVRQRERLGYASQPRPTPMSSDDSSAPLLWFHGASVGESLAALSLIDKLAPRLPRAEFLLTSGTASSAEMMAKRMPARCRHQFAPLDSSTAVQRFLRHWQPDAALFVESELWPVTLDAAKHAGVRLALVNARLSDRSVERWKSKPATAAFVMQKFDILLSQNPQMGQTLIELGADAARVHPSGNLKAGSAPLPVDKQALDDLRSALGTRPAWIASSTHQGEEETVIAAHKALLAEFPALCLLLAPRHPERAEEITTLIRKAGLSMARRSEGQPLTADTQIYLADTLGEVGTWYALSPIVFLGGSLAPIGGHNPFEVAQAGAAVITGPGYSNFAETFPPLIAAGGAVEVTDASTLAKAVQNWLQDPTALTKARAAAHDVVTTQAAALEGVVDLLIDHLALAPAAADN</sequence>
<comment type="subcellular location">
    <subcellularLocation>
        <location evidence="11">Cell membrane</location>
    </subcellularLocation>
</comment>
<evidence type="ECO:0000256" key="9">
    <source>
        <dbReference type="PIRSR" id="PIRSR639901-1"/>
    </source>
</evidence>
<dbReference type="InterPro" id="IPR007507">
    <property type="entry name" value="Glycos_transf_N"/>
</dbReference>
<name>A0A1L3I2Z4_9RHOB</name>
<comment type="catalytic activity">
    <reaction evidence="8 11">
        <text>lipid IVA (E. coli) + CMP-3-deoxy-beta-D-manno-octulosonate = alpha-Kdo-(2-&gt;6)-lipid IVA (E. coli) + CMP + H(+)</text>
        <dbReference type="Rhea" id="RHEA:28066"/>
        <dbReference type="ChEBI" id="CHEBI:15378"/>
        <dbReference type="ChEBI" id="CHEBI:58603"/>
        <dbReference type="ChEBI" id="CHEBI:60364"/>
        <dbReference type="ChEBI" id="CHEBI:60377"/>
        <dbReference type="ChEBI" id="CHEBI:85987"/>
        <dbReference type="EC" id="2.4.99.12"/>
    </reaction>
</comment>
<dbReference type="GO" id="GO:0005886">
    <property type="term" value="C:plasma membrane"/>
    <property type="evidence" value="ECO:0007669"/>
    <property type="project" value="UniProtKB-SubCell"/>
</dbReference>
<dbReference type="InterPro" id="IPR039901">
    <property type="entry name" value="Kdotransferase"/>
</dbReference>
<feature type="active site" description="Proton acceptor" evidence="9">
    <location>
        <position position="79"/>
    </location>
</feature>
<keyword evidence="11" id="KW-1003">Cell membrane</keyword>
<dbReference type="UniPathway" id="UPA00958"/>
<dbReference type="PANTHER" id="PTHR42755">
    <property type="entry name" value="3-DEOXY-MANNO-OCTULOSONATE CYTIDYLYLTRANSFERASE"/>
    <property type="match status" value="1"/>
</dbReference>
<evidence type="ECO:0000259" key="12">
    <source>
        <dbReference type="Pfam" id="PF04413"/>
    </source>
</evidence>
<evidence type="ECO:0000256" key="8">
    <source>
        <dbReference type="ARBA" id="ARBA00049183"/>
    </source>
</evidence>
<feature type="site" description="Transition state stabilizer" evidence="10">
    <location>
        <position position="227"/>
    </location>
</feature>
<reference evidence="14" key="1">
    <citation type="submission" date="2016-07" db="EMBL/GenBank/DDBJ databases">
        <title>Phaeobacter portensis sp. nov., a tropodithietic acid producing bacterium isolated from a German harbor.</title>
        <authorList>
            <person name="Freese H.M."/>
            <person name="Bunk B."/>
            <person name="Breider S."/>
            <person name="Brinkhoff T."/>
        </authorList>
    </citation>
    <scope>NUCLEOTIDE SEQUENCE [LARGE SCALE GENOMIC DNA]</scope>
    <source>
        <strain evidence="14">P97</strain>
    </source>
</reference>
<evidence type="ECO:0000256" key="6">
    <source>
        <dbReference type="ARBA" id="ARBA00022679"/>
    </source>
</evidence>
<evidence type="ECO:0000256" key="2">
    <source>
        <dbReference type="ARBA" id="ARBA00004713"/>
    </source>
</evidence>
<accession>A0A1L3I2Z4</accession>
<protein>
    <recommendedName>
        <fullName evidence="5 11">3-deoxy-D-manno-octulosonic acid transferase</fullName>
        <shortName evidence="11">Kdo transferase</shortName>
        <ecNumber evidence="4 11">2.4.99.12</ecNumber>
    </recommendedName>
    <alternativeName>
        <fullName evidence="7 11">Lipid IV(A) 3-deoxy-D-manno-octulosonic acid transferase</fullName>
    </alternativeName>
</protein>
<feature type="site" description="Transition state stabilizer" evidence="10">
    <location>
        <position position="149"/>
    </location>
</feature>
<dbReference type="InterPro" id="IPR038107">
    <property type="entry name" value="Glycos_transf_N_sf"/>
</dbReference>
<feature type="domain" description="3-deoxy-D-manno-octulosonic-acid transferase N-terminal" evidence="12">
    <location>
        <begin position="45"/>
        <end position="228"/>
    </location>
</feature>
<keyword evidence="11" id="KW-0448">Lipopolysaccharide biosynthesis</keyword>
<keyword evidence="6 11" id="KW-0808">Transferase</keyword>
<evidence type="ECO:0000256" key="7">
    <source>
        <dbReference type="ARBA" id="ARBA00031445"/>
    </source>
</evidence>
<dbReference type="STRING" id="1844006.PhaeoP97_00990"/>
<proteinExistence type="inferred from homology"/>
<dbReference type="OrthoDB" id="9789797at2"/>
<comment type="pathway">
    <text evidence="2 11">Bacterial outer membrane biogenesis; LPS core biosynthesis.</text>
</comment>
<evidence type="ECO:0000256" key="4">
    <source>
        <dbReference type="ARBA" id="ARBA00012621"/>
    </source>
</evidence>
<dbReference type="SUPFAM" id="SSF53756">
    <property type="entry name" value="UDP-Glycosyltransferase/glycogen phosphorylase"/>
    <property type="match status" value="1"/>
</dbReference>
<comment type="function">
    <text evidence="1 11">Involved in lipopolysaccharide (LPS) biosynthesis. Catalyzes the transfer of 3-deoxy-D-manno-octulosonate (Kdo) residue(s) from CMP-Kdo to lipid IV(A), the tetraacyldisaccharide-1,4'-bisphosphate precursor of lipid A.</text>
</comment>
<evidence type="ECO:0000256" key="11">
    <source>
        <dbReference type="RuleBase" id="RU365103"/>
    </source>
</evidence>
<evidence type="ECO:0000256" key="5">
    <source>
        <dbReference type="ARBA" id="ARBA00019077"/>
    </source>
</evidence>
<evidence type="ECO:0000313" key="14">
    <source>
        <dbReference type="Proteomes" id="UP000183859"/>
    </source>
</evidence>